<feature type="repeat" description="WD" evidence="3">
    <location>
        <begin position="9"/>
        <end position="50"/>
    </location>
</feature>
<dbReference type="PROSITE" id="PS50082">
    <property type="entry name" value="WD_REPEATS_2"/>
    <property type="match status" value="1"/>
</dbReference>
<dbReference type="InterPro" id="IPR001680">
    <property type="entry name" value="WD40_rpt"/>
</dbReference>
<dbReference type="Pfam" id="PF00400">
    <property type="entry name" value="WD40"/>
    <property type="match status" value="2"/>
</dbReference>
<dbReference type="SMART" id="SM00320">
    <property type="entry name" value="WD40"/>
    <property type="match status" value="7"/>
</dbReference>
<dbReference type="PROSITE" id="PS50294">
    <property type="entry name" value="WD_REPEATS_REGION"/>
    <property type="match status" value="1"/>
</dbReference>
<dbReference type="PANTHER" id="PTHR19857:SF8">
    <property type="entry name" value="ANGIO-ASSOCIATED MIGRATORY CELL PROTEIN"/>
    <property type="match status" value="1"/>
</dbReference>
<evidence type="ECO:0000256" key="3">
    <source>
        <dbReference type="PROSITE-ProRule" id="PRU00221"/>
    </source>
</evidence>
<name>A0A1S3DVW8_DIACI</name>
<dbReference type="SUPFAM" id="SSF50978">
    <property type="entry name" value="WD40 repeat-like"/>
    <property type="match status" value="1"/>
</dbReference>
<keyword evidence="1 3" id="KW-0853">WD repeat</keyword>
<proteinExistence type="predicted"/>
<dbReference type="Gene3D" id="2.130.10.10">
    <property type="entry name" value="YVTN repeat-like/Quinoprotein amine dehydrogenase"/>
    <property type="match status" value="1"/>
</dbReference>
<dbReference type="Proteomes" id="UP000079169">
    <property type="component" value="Unplaced"/>
</dbReference>
<dbReference type="InterPro" id="IPR015943">
    <property type="entry name" value="WD40/YVTN_repeat-like_dom_sf"/>
</dbReference>
<evidence type="ECO:0000256" key="2">
    <source>
        <dbReference type="ARBA" id="ARBA00022737"/>
    </source>
</evidence>
<evidence type="ECO:0000313" key="4">
    <source>
        <dbReference type="Proteomes" id="UP000079169"/>
    </source>
</evidence>
<organism evidence="4 5">
    <name type="scientific">Diaphorina citri</name>
    <name type="common">Asian citrus psyllid</name>
    <dbReference type="NCBI Taxonomy" id="121845"/>
    <lineage>
        <taxon>Eukaryota</taxon>
        <taxon>Metazoa</taxon>
        <taxon>Ecdysozoa</taxon>
        <taxon>Arthropoda</taxon>
        <taxon>Hexapoda</taxon>
        <taxon>Insecta</taxon>
        <taxon>Pterygota</taxon>
        <taxon>Neoptera</taxon>
        <taxon>Paraneoptera</taxon>
        <taxon>Hemiptera</taxon>
        <taxon>Sternorrhyncha</taxon>
        <taxon>Psylloidea</taxon>
        <taxon>Psyllidae</taxon>
        <taxon>Diaphorininae</taxon>
        <taxon>Diaphorina</taxon>
    </lineage>
</organism>
<dbReference type="InterPro" id="IPR036322">
    <property type="entry name" value="WD40_repeat_dom_sf"/>
</dbReference>
<gene>
    <name evidence="5" type="primary">LOC103524743</name>
</gene>
<reference evidence="5" key="1">
    <citation type="submission" date="2025-08" db="UniProtKB">
        <authorList>
            <consortium name="RefSeq"/>
        </authorList>
    </citation>
    <scope>IDENTIFICATION</scope>
</reference>
<sequence length="305" mass="33157">MSGEICLVCEGHKDSVTHAVFSNDSKYLATGDMSGNIIVWSASSLTKVVDVQVEDILWLKWHTKANVLFAGVVDGCVYFWEIPSQKCKVIPGTGVDTGVGVIMPDGLRIAVGYNDGSVKVFNLKDLSVLHTIKTPKECVHPEAPILCMDAHPNNNLVTYGDDGGNVVVLQTQGGKVVAVFDGVCSVESILFLKKSSELNILVAGNTSGEIHIWDYARKVLRHKVVTEAGLSKLIFTEDESRLLASSLQGFVFVINVLSGSIAQTFTCHHESILDICFIPMISAFVTTSDDHCARVFELTREPETL</sequence>
<dbReference type="InterPro" id="IPR051179">
    <property type="entry name" value="WD_repeat_multifunction"/>
</dbReference>
<evidence type="ECO:0000313" key="5">
    <source>
        <dbReference type="RefSeq" id="XP_008487997.1"/>
    </source>
</evidence>
<dbReference type="RefSeq" id="XP_008487997.1">
    <property type="nucleotide sequence ID" value="XM_008489775.3"/>
</dbReference>
<accession>A0A1S3DVW8</accession>
<protein>
    <submittedName>
        <fullName evidence="5">Angio-associated migratory cell protein</fullName>
    </submittedName>
</protein>
<keyword evidence="2" id="KW-0677">Repeat</keyword>
<evidence type="ECO:0000256" key="1">
    <source>
        <dbReference type="ARBA" id="ARBA00022574"/>
    </source>
</evidence>
<dbReference type="GeneID" id="103524743"/>
<dbReference type="OMA" id="SIWDYSK"/>
<dbReference type="KEGG" id="dci:103524743"/>
<keyword evidence="4" id="KW-1185">Reference proteome</keyword>
<dbReference type="PANTHER" id="PTHR19857">
    <property type="entry name" value="MITOCHONDRIAL DIVISION PROTEIN 1-RELATED"/>
    <property type="match status" value="1"/>
</dbReference>
<dbReference type="AlphaFoldDB" id="A0A1S3DVW8"/>
<dbReference type="STRING" id="121845.A0A1S3DVW8"/>
<dbReference type="PaxDb" id="121845-A0A1S3DVW8"/>